<dbReference type="InterPro" id="IPR027417">
    <property type="entry name" value="P-loop_NTPase"/>
</dbReference>
<dbReference type="GO" id="GO:0031380">
    <property type="term" value="C:nuclear RNA-directed RNA polymerase complex"/>
    <property type="evidence" value="ECO:0007669"/>
    <property type="project" value="TreeGrafter"/>
</dbReference>
<accession>A0A9P7GG04</accession>
<dbReference type="AlphaFoldDB" id="A0A9P7GG04"/>
<feature type="domain" description="DNA2/NAM7 helicase-like C-terminal" evidence="3">
    <location>
        <begin position="963"/>
        <end position="1066"/>
    </location>
</feature>
<dbReference type="InterPro" id="IPR045055">
    <property type="entry name" value="DNA2/NAM7-like"/>
</dbReference>
<dbReference type="OrthoDB" id="2423195at2759"/>
<dbReference type="Gene3D" id="3.40.50.300">
    <property type="entry name" value="P-loop containing nucleotide triphosphate hydrolases"/>
    <property type="match status" value="3"/>
</dbReference>
<evidence type="ECO:0000313" key="5">
    <source>
        <dbReference type="Proteomes" id="UP000775547"/>
    </source>
</evidence>
<protein>
    <submittedName>
        <fullName evidence="4">Uncharacterized protein</fullName>
    </submittedName>
</protein>
<feature type="domain" description="DNA2/NAM7 helicase helicase" evidence="2">
    <location>
        <begin position="494"/>
        <end position="618"/>
    </location>
</feature>
<keyword evidence="1" id="KW-0175">Coiled coil</keyword>
<dbReference type="InterPro" id="IPR041679">
    <property type="entry name" value="DNA2/NAM7-like_C"/>
</dbReference>
<organism evidence="4 5">
    <name type="scientific">Asterophora parasitica</name>
    <dbReference type="NCBI Taxonomy" id="117018"/>
    <lineage>
        <taxon>Eukaryota</taxon>
        <taxon>Fungi</taxon>
        <taxon>Dikarya</taxon>
        <taxon>Basidiomycota</taxon>
        <taxon>Agaricomycotina</taxon>
        <taxon>Agaricomycetes</taxon>
        <taxon>Agaricomycetidae</taxon>
        <taxon>Agaricales</taxon>
        <taxon>Tricholomatineae</taxon>
        <taxon>Lyophyllaceae</taxon>
        <taxon>Asterophora</taxon>
    </lineage>
</organism>
<evidence type="ECO:0000256" key="1">
    <source>
        <dbReference type="SAM" id="Coils"/>
    </source>
</evidence>
<evidence type="ECO:0000259" key="3">
    <source>
        <dbReference type="Pfam" id="PF13087"/>
    </source>
</evidence>
<gene>
    <name evidence="4" type="ORF">DXG03_003246</name>
</gene>
<dbReference type="GO" id="GO:0031048">
    <property type="term" value="P:regulatory ncRNA-mediated heterochromatin formation"/>
    <property type="evidence" value="ECO:0007669"/>
    <property type="project" value="TreeGrafter"/>
</dbReference>
<reference evidence="4" key="2">
    <citation type="submission" date="2021-10" db="EMBL/GenBank/DDBJ databases">
        <title>Phylogenomics reveals ancestral predisposition of the termite-cultivated fungus Termitomyces towards a domesticated lifestyle.</title>
        <authorList>
            <person name="Auxier B."/>
            <person name="Grum-Grzhimaylo A."/>
            <person name="Cardenas M.E."/>
            <person name="Lodge J.D."/>
            <person name="Laessoe T."/>
            <person name="Pedersen O."/>
            <person name="Smith M.E."/>
            <person name="Kuyper T.W."/>
            <person name="Franco-Molano E.A."/>
            <person name="Baroni T.J."/>
            <person name="Aanen D.K."/>
        </authorList>
    </citation>
    <scope>NUCLEOTIDE SEQUENCE</scope>
    <source>
        <strain evidence="4">AP01</strain>
        <tissue evidence="4">Mycelium</tissue>
    </source>
</reference>
<comment type="caution">
    <text evidence="4">The sequence shown here is derived from an EMBL/GenBank/DDBJ whole genome shotgun (WGS) entry which is preliminary data.</text>
</comment>
<dbReference type="Pfam" id="PF13087">
    <property type="entry name" value="AAA_12"/>
    <property type="match status" value="1"/>
</dbReference>
<evidence type="ECO:0000259" key="2">
    <source>
        <dbReference type="Pfam" id="PF13086"/>
    </source>
</evidence>
<dbReference type="Proteomes" id="UP000775547">
    <property type="component" value="Unassembled WGS sequence"/>
</dbReference>
<dbReference type="InterPro" id="IPR041677">
    <property type="entry name" value="DNA2/NAM7_AAA_11"/>
</dbReference>
<proteinExistence type="predicted"/>
<feature type="domain" description="DNA2/NAM7 helicase helicase" evidence="2">
    <location>
        <begin position="848"/>
        <end position="944"/>
    </location>
</feature>
<feature type="coiled-coil region" evidence="1">
    <location>
        <begin position="482"/>
        <end position="509"/>
    </location>
</feature>
<evidence type="ECO:0000313" key="4">
    <source>
        <dbReference type="EMBL" id="KAG5648635.1"/>
    </source>
</evidence>
<name>A0A9P7GG04_9AGAR</name>
<reference evidence="4" key="1">
    <citation type="submission" date="2020-07" db="EMBL/GenBank/DDBJ databases">
        <authorList>
            <person name="Nieuwenhuis M."/>
            <person name="Van De Peppel L.J.J."/>
        </authorList>
    </citation>
    <scope>NUCLEOTIDE SEQUENCE</scope>
    <source>
        <strain evidence="4">AP01</strain>
        <tissue evidence="4">Mycelium</tissue>
    </source>
</reference>
<sequence>MNNFDTFCEQIELCMNAFMEARSFKDPRGLVNNEPVGSQIIASLAGVFFECLTRFKNSTATHPRLLVVVRRLQSWTESWVAGTSGSSTDFDEPFKDAAPTARDHIISHIRSKIDRLIHIVDREEARLLRAEKKAKDALSPHLAANLDEGIISALRITYDGPGEFCNLGAPRHDNDCIDIQDIRVAPTHQELVCTLVPYLPANLYDAPHHLPNESMERLLDIQFRLLREELTAPLRTSVQLVREDFTSHKKKTHLSEIIKARGGKYRGMADAQESIMFNVYTGIKFSSLLPDRRGLSVSFSFDAPPGRARSPQSNARKAFWEGMSGKRMMQGGLVALVWKRGAQVDVHLGVLASSVKDITESVNASRDRVSARVVFFDPDVELRILHLLKDPASQNDGNVIMVEAPVMFEAIRPFLEALKIEPESIPFGQYLPHRPPGFFVESSVRPPQYARTPGFAYQLAPLFPPEAGVDDLKLYVNDADSIARARRELQRSRLDRSQAEAVVDALTREVALIQGPPGTGKSFTGVELLRVLISSAKPILMIAFTNHALDHLMTSVLDAGITDKIVRLGGRSNDERIKRFSLEELEVVAGRSRLDASFARNHRDLKDVEGEIKNLMRAFTSTHISSDAIIDFIQTQYPEHNERLLFPPSWVSTIHALSATDDAGWEKVGKRSDAIEDNENTVYAYWLGGKDLEFLAREEKHLAARDVSPPAATHVQTNPFALLEEIETEIEDDVDDEDDDLEPWQKIWAATTTVSIERPVPADPPTERVTLPPRSPSPAAIDIMDLQDPAVFFAAHGFTTVPHIPTSDRSLDVLLDTCDGELWTFSVKERKRLHLYWEQRVGESTYQNHLDDFERLREKYTRTLDIYNQGKNETRRQLLKNVDIVGCTTTGAAKLTSLLKGLAPRIMLVEEAGQVLEAHILGSLVPSVEHLILIGDPLQLRPTLNNYSLSVDSKRGNQLYKFDMSLMERLSSSAFPMSQIDVQRRMRPSISSLIRNTLYPNLVDHDHVKKYPDVRGFVKNVFFLSHNHRENEGAEESSSKYNIYEANMIRDLVLFLLRYGSAQKNVDNLDLDILSDKVAILKRATL</sequence>
<dbReference type="GO" id="GO:0004386">
    <property type="term" value="F:helicase activity"/>
    <property type="evidence" value="ECO:0007669"/>
    <property type="project" value="InterPro"/>
</dbReference>
<dbReference type="SUPFAM" id="SSF52540">
    <property type="entry name" value="P-loop containing nucleoside triphosphate hydrolases"/>
    <property type="match status" value="1"/>
</dbReference>
<dbReference type="EMBL" id="JABCKV010000002">
    <property type="protein sequence ID" value="KAG5648635.1"/>
    <property type="molecule type" value="Genomic_DNA"/>
</dbReference>
<keyword evidence="5" id="KW-1185">Reference proteome</keyword>
<dbReference type="PANTHER" id="PTHR10887:SF445">
    <property type="entry name" value="NFX1-TYPE ZINC FINGER-CONTAINING PROTEIN 1"/>
    <property type="match status" value="1"/>
</dbReference>
<dbReference type="Pfam" id="PF13086">
    <property type="entry name" value="AAA_11"/>
    <property type="match status" value="2"/>
</dbReference>
<dbReference type="PANTHER" id="PTHR10887">
    <property type="entry name" value="DNA2/NAM7 HELICASE FAMILY"/>
    <property type="match status" value="1"/>
</dbReference>